<evidence type="ECO:0000256" key="3">
    <source>
        <dbReference type="ARBA" id="ARBA00022692"/>
    </source>
</evidence>
<protein>
    <submittedName>
        <fullName evidence="10">Chloride channel protein</fullName>
    </submittedName>
</protein>
<accession>A0A1Z5IDF4</accession>
<dbReference type="EMBL" id="BCMF01000008">
    <property type="protein sequence ID" value="GAW99762.1"/>
    <property type="molecule type" value="Genomic_DNA"/>
</dbReference>
<feature type="transmembrane region" description="Helical" evidence="8">
    <location>
        <begin position="399"/>
        <end position="422"/>
    </location>
</feature>
<keyword evidence="5" id="KW-0406">Ion transport</keyword>
<dbReference type="GO" id="GO:0008324">
    <property type="term" value="F:monoatomic cation transmembrane transporter activity"/>
    <property type="evidence" value="ECO:0007669"/>
    <property type="project" value="InterPro"/>
</dbReference>
<proteinExistence type="predicted"/>
<feature type="transmembrane region" description="Helical" evidence="8">
    <location>
        <begin position="192"/>
        <end position="217"/>
    </location>
</feature>
<evidence type="ECO:0000256" key="8">
    <source>
        <dbReference type="SAM" id="Phobius"/>
    </source>
</evidence>
<dbReference type="PRINTS" id="PR00762">
    <property type="entry name" value="CLCHANNEL"/>
</dbReference>
<keyword evidence="6 8" id="KW-0472">Membrane</keyword>
<feature type="transmembrane region" description="Helical" evidence="8">
    <location>
        <begin position="229"/>
        <end position="246"/>
    </location>
</feature>
<dbReference type="InterPro" id="IPR014743">
    <property type="entry name" value="Cl-channel_core"/>
</dbReference>
<evidence type="ECO:0000256" key="5">
    <source>
        <dbReference type="ARBA" id="ARBA00023065"/>
    </source>
</evidence>
<dbReference type="SUPFAM" id="SSF116726">
    <property type="entry name" value="TrkA C-terminal domain-like"/>
    <property type="match status" value="1"/>
</dbReference>
<dbReference type="InterPro" id="IPR036721">
    <property type="entry name" value="RCK_C_sf"/>
</dbReference>
<feature type="transmembrane region" description="Helical" evidence="8">
    <location>
        <begin position="362"/>
        <end position="387"/>
    </location>
</feature>
<dbReference type="Gene3D" id="1.10.3080.10">
    <property type="entry name" value="Clc chloride channel"/>
    <property type="match status" value="1"/>
</dbReference>
<keyword evidence="3 8" id="KW-0812">Transmembrane</keyword>
<feature type="transmembrane region" description="Helical" evidence="8">
    <location>
        <begin position="330"/>
        <end position="350"/>
    </location>
</feature>
<evidence type="ECO:0000256" key="4">
    <source>
        <dbReference type="ARBA" id="ARBA00022989"/>
    </source>
</evidence>
<dbReference type="PANTHER" id="PTHR45711:SF6">
    <property type="entry name" value="CHLORIDE CHANNEL PROTEIN"/>
    <property type="match status" value="1"/>
</dbReference>
<reference evidence="10 11" key="1">
    <citation type="submission" date="2015-11" db="EMBL/GenBank/DDBJ databases">
        <title>Draft genome sequences of new species of the genus Lactobacillus isolated from orchardgrass silage.</title>
        <authorList>
            <person name="Tohno M."/>
            <person name="Tanizawa Y."/>
            <person name="Arita M."/>
        </authorList>
    </citation>
    <scope>NUCLEOTIDE SEQUENCE [LARGE SCALE GENOMIC DNA]</scope>
    <source>
        <strain evidence="10 11">IWT30</strain>
    </source>
</reference>
<name>A0A1Z5IDF4_9LACO</name>
<evidence type="ECO:0000313" key="10">
    <source>
        <dbReference type="EMBL" id="GAW99762.1"/>
    </source>
</evidence>
<evidence type="ECO:0000256" key="2">
    <source>
        <dbReference type="ARBA" id="ARBA00022448"/>
    </source>
</evidence>
<dbReference type="Pfam" id="PF02080">
    <property type="entry name" value="TrkA_C"/>
    <property type="match status" value="1"/>
</dbReference>
<evidence type="ECO:0000256" key="7">
    <source>
        <dbReference type="ARBA" id="ARBA00023214"/>
    </source>
</evidence>
<organism evidence="10 11">
    <name type="scientific">Secundilactobacillus mixtipabuli</name>
    <dbReference type="NCBI Taxonomy" id="1435342"/>
    <lineage>
        <taxon>Bacteria</taxon>
        <taxon>Bacillati</taxon>
        <taxon>Bacillota</taxon>
        <taxon>Bacilli</taxon>
        <taxon>Lactobacillales</taxon>
        <taxon>Lactobacillaceae</taxon>
        <taxon>Secundilactobacillus</taxon>
    </lineage>
</organism>
<comment type="caution">
    <text evidence="10">The sequence shown here is derived from an EMBL/GenBank/DDBJ whole genome shotgun (WGS) entry which is preliminary data.</text>
</comment>
<keyword evidence="2" id="KW-0813">Transport</keyword>
<sequence>MMNDKQRKKIDFSRINAVAQGIFIGLIAGVIVSIFRLLISHGLLLVQWFFRQANHNLWLLGVWLIISVVLTFIIGRWLGTTPEIKGSGIPQVEGQLMGEVEYKWWPVLWKKFAGGVLAIGSGLFLGREGPSIQLGATVGQGFAASRKISGNKRRILIASGASAGLSAAFNAPIASSLFVLEEVYHNFSTMVWITALASAIAADFVSTFFFGLTPVLHINYVHVLPLGQYGWLILLGVLLGLFGRLYQIVVLRVDSWYHKFKWLPDQYNSLIAFVLLIPVGLFLPQILGGGNQLIISIGGQAPGIWLLLIVFVVRFVYSMMAYGTGLPGGIFLPILTLGAVLGALFGQILVTVHLASPALVPIFTITAMAGYFAGISKAPFTAILLITEMVGTLHHLMPLAVVSLLAYLTVDVLGGTPVYAAMLEKSLQKEHQGQSQPVTQLEFPVFENAIMDGKQIREVDWPDGALLVEIKRGERVIVPHGDTVIRLGDTLLLNVPQKKLSNIRQKMKQLTGE</sequence>
<evidence type="ECO:0000256" key="1">
    <source>
        <dbReference type="ARBA" id="ARBA00004141"/>
    </source>
</evidence>
<gene>
    <name evidence="10" type="primary">eriC</name>
    <name evidence="10" type="ORF">IWT30_01733</name>
</gene>
<feature type="transmembrane region" description="Helical" evidence="8">
    <location>
        <begin position="56"/>
        <end position="78"/>
    </location>
</feature>
<dbReference type="PANTHER" id="PTHR45711">
    <property type="entry name" value="CHLORIDE CHANNEL PROTEIN"/>
    <property type="match status" value="1"/>
</dbReference>
<dbReference type="GO" id="GO:0005247">
    <property type="term" value="F:voltage-gated chloride channel activity"/>
    <property type="evidence" value="ECO:0007669"/>
    <property type="project" value="TreeGrafter"/>
</dbReference>
<dbReference type="Gene3D" id="3.30.70.1450">
    <property type="entry name" value="Regulator of K+ conductance, C-terminal domain"/>
    <property type="match status" value="1"/>
</dbReference>
<evidence type="ECO:0000313" key="11">
    <source>
        <dbReference type="Proteomes" id="UP000198374"/>
    </source>
</evidence>
<feature type="transmembrane region" description="Helical" evidence="8">
    <location>
        <begin position="304"/>
        <end position="324"/>
    </location>
</feature>
<keyword evidence="7" id="KW-0868">Chloride</keyword>
<feature type="domain" description="RCK C-terminal" evidence="9">
    <location>
        <begin position="427"/>
        <end position="509"/>
    </location>
</feature>
<evidence type="ECO:0000259" key="9">
    <source>
        <dbReference type="PROSITE" id="PS51202"/>
    </source>
</evidence>
<dbReference type="InterPro" id="IPR006037">
    <property type="entry name" value="RCK_C"/>
</dbReference>
<feature type="transmembrane region" description="Helical" evidence="8">
    <location>
        <begin position="21"/>
        <end position="50"/>
    </location>
</feature>
<dbReference type="Proteomes" id="UP000198374">
    <property type="component" value="Unassembled WGS sequence"/>
</dbReference>
<keyword evidence="4 8" id="KW-1133">Transmembrane helix</keyword>
<dbReference type="AlphaFoldDB" id="A0A1Z5IDF4"/>
<evidence type="ECO:0000256" key="6">
    <source>
        <dbReference type="ARBA" id="ARBA00023136"/>
    </source>
</evidence>
<dbReference type="CDD" id="cd01031">
    <property type="entry name" value="EriC"/>
    <property type="match status" value="1"/>
</dbReference>
<feature type="transmembrane region" description="Helical" evidence="8">
    <location>
        <begin position="266"/>
        <end position="283"/>
    </location>
</feature>
<dbReference type="InterPro" id="IPR001807">
    <property type="entry name" value="ClC"/>
</dbReference>
<dbReference type="PROSITE" id="PS51202">
    <property type="entry name" value="RCK_C"/>
    <property type="match status" value="1"/>
</dbReference>
<dbReference type="SUPFAM" id="SSF81340">
    <property type="entry name" value="Clc chloride channel"/>
    <property type="match status" value="1"/>
</dbReference>
<dbReference type="GO" id="GO:0005886">
    <property type="term" value="C:plasma membrane"/>
    <property type="evidence" value="ECO:0007669"/>
    <property type="project" value="TreeGrafter"/>
</dbReference>
<dbReference type="GO" id="GO:0006813">
    <property type="term" value="P:potassium ion transport"/>
    <property type="evidence" value="ECO:0007669"/>
    <property type="project" value="InterPro"/>
</dbReference>
<comment type="subcellular location">
    <subcellularLocation>
        <location evidence="1">Membrane</location>
        <topology evidence="1">Multi-pass membrane protein</topology>
    </subcellularLocation>
</comment>
<dbReference type="Pfam" id="PF00654">
    <property type="entry name" value="Voltage_CLC"/>
    <property type="match status" value="1"/>
</dbReference>
<keyword evidence="11" id="KW-1185">Reference proteome</keyword>